<dbReference type="SFLD" id="SFLDG01129">
    <property type="entry name" value="C1.5:_HAD__Beta-PGM__Phosphata"/>
    <property type="match status" value="1"/>
</dbReference>
<dbReference type="Gene3D" id="3.40.50.1000">
    <property type="entry name" value="HAD superfamily/HAD-like"/>
    <property type="match status" value="1"/>
</dbReference>
<reference evidence="3" key="1">
    <citation type="submission" date="2016-10" db="EMBL/GenBank/DDBJ databases">
        <authorList>
            <person name="Varghese N."/>
            <person name="Submissions S."/>
        </authorList>
    </citation>
    <scope>NUCLEOTIDE SEQUENCE [LARGE SCALE GENOMIC DNA]</scope>
    <source>
        <strain evidence="3">Gh-105</strain>
    </source>
</reference>
<dbReference type="InterPro" id="IPR041492">
    <property type="entry name" value="HAD_2"/>
</dbReference>
<gene>
    <name evidence="2" type="ORF">SAMN05192565_11624</name>
</gene>
<dbReference type="STRING" id="582675.SAMN05192565_11624"/>
<dbReference type="PANTHER" id="PTHR43434:SF13">
    <property type="entry name" value="PHOSPHOGLYCOLATE PHOSPHATASE"/>
    <property type="match status" value="1"/>
</dbReference>
<dbReference type="RefSeq" id="WP_091972861.1">
    <property type="nucleotide sequence ID" value="NZ_FOPM01000016.1"/>
</dbReference>
<sequence length="229" mass="24441">MSTGPYRLAVFDFDGTLADSFPWFADVINDVADRYRFARIAPHETETLRGLDAAGIVRHLGIVPWKLPFISRHMHRLAARDIHRISLFPGVPAMLADLDAAGVPLAIVSSNTRANIEAVLGPEAHRFRHFACGASLFGKGKRLSALIREAGFAPETVLYVGDEIRDHDAARSVGCAFAAVAWGYTHVEALRATGPALVLSEPGALAAAIAPPRSTPAGESPSASRGKTP</sequence>
<dbReference type="SUPFAM" id="SSF56784">
    <property type="entry name" value="HAD-like"/>
    <property type="match status" value="1"/>
</dbReference>
<keyword evidence="3" id="KW-1185">Reference proteome</keyword>
<dbReference type="InterPro" id="IPR006439">
    <property type="entry name" value="HAD-SF_hydro_IA"/>
</dbReference>
<dbReference type="Gene3D" id="1.10.150.240">
    <property type="entry name" value="Putative phosphatase, domain 2"/>
    <property type="match status" value="1"/>
</dbReference>
<name>A0A1I2VML8_9HYPH</name>
<evidence type="ECO:0000313" key="2">
    <source>
        <dbReference type="EMBL" id="SFG90538.1"/>
    </source>
</evidence>
<feature type="region of interest" description="Disordered" evidence="1">
    <location>
        <begin position="209"/>
        <end position="229"/>
    </location>
</feature>
<organism evidence="2 3">
    <name type="scientific">Methylobacterium gossipiicola</name>
    <dbReference type="NCBI Taxonomy" id="582675"/>
    <lineage>
        <taxon>Bacteria</taxon>
        <taxon>Pseudomonadati</taxon>
        <taxon>Pseudomonadota</taxon>
        <taxon>Alphaproteobacteria</taxon>
        <taxon>Hyphomicrobiales</taxon>
        <taxon>Methylobacteriaceae</taxon>
        <taxon>Methylobacterium</taxon>
    </lineage>
</organism>
<evidence type="ECO:0000313" key="3">
    <source>
        <dbReference type="Proteomes" id="UP000199229"/>
    </source>
</evidence>
<dbReference type="PANTHER" id="PTHR43434">
    <property type="entry name" value="PHOSPHOGLYCOLATE PHOSPHATASE"/>
    <property type="match status" value="1"/>
</dbReference>
<evidence type="ECO:0000256" key="1">
    <source>
        <dbReference type="SAM" id="MobiDB-lite"/>
    </source>
</evidence>
<dbReference type="InterPro" id="IPR023214">
    <property type="entry name" value="HAD_sf"/>
</dbReference>
<dbReference type="InterPro" id="IPR023198">
    <property type="entry name" value="PGP-like_dom2"/>
</dbReference>
<dbReference type="NCBIfam" id="TIGR01549">
    <property type="entry name" value="HAD-SF-IA-v1"/>
    <property type="match status" value="1"/>
</dbReference>
<dbReference type="InterPro" id="IPR050155">
    <property type="entry name" value="HAD-like_hydrolase_sf"/>
</dbReference>
<dbReference type="Proteomes" id="UP000199229">
    <property type="component" value="Unassembled WGS sequence"/>
</dbReference>
<dbReference type="GO" id="GO:0006281">
    <property type="term" value="P:DNA repair"/>
    <property type="evidence" value="ECO:0007669"/>
    <property type="project" value="TreeGrafter"/>
</dbReference>
<protein>
    <submittedName>
        <fullName evidence="2">Phosphoglycolate phosphatase</fullName>
    </submittedName>
</protein>
<dbReference type="GO" id="GO:0005829">
    <property type="term" value="C:cytosol"/>
    <property type="evidence" value="ECO:0007669"/>
    <property type="project" value="TreeGrafter"/>
</dbReference>
<accession>A0A1I2VML8</accession>
<dbReference type="GO" id="GO:0008967">
    <property type="term" value="F:phosphoglycolate phosphatase activity"/>
    <property type="evidence" value="ECO:0007669"/>
    <property type="project" value="TreeGrafter"/>
</dbReference>
<dbReference type="SFLD" id="SFLDS00003">
    <property type="entry name" value="Haloacid_Dehalogenase"/>
    <property type="match status" value="1"/>
</dbReference>
<dbReference type="InterPro" id="IPR036412">
    <property type="entry name" value="HAD-like_sf"/>
</dbReference>
<dbReference type="OrthoDB" id="9793014at2"/>
<dbReference type="AlphaFoldDB" id="A0A1I2VML8"/>
<dbReference type="EMBL" id="FOPM01000016">
    <property type="protein sequence ID" value="SFG90538.1"/>
    <property type="molecule type" value="Genomic_DNA"/>
</dbReference>
<proteinExistence type="predicted"/>
<dbReference type="Pfam" id="PF13419">
    <property type="entry name" value="HAD_2"/>
    <property type="match status" value="1"/>
</dbReference>